<name>J9D1T8_9ZZZZ</name>
<reference evidence="2" key="1">
    <citation type="journal article" date="2012" name="PLoS ONE">
        <title>Gene sets for utilization of primary and secondary nutrition supplies in the distal gut of endangered iberian lynx.</title>
        <authorList>
            <person name="Alcaide M."/>
            <person name="Messina E."/>
            <person name="Richter M."/>
            <person name="Bargiela R."/>
            <person name="Peplies J."/>
            <person name="Huws S.A."/>
            <person name="Newbold C.J."/>
            <person name="Golyshin P.N."/>
            <person name="Simon M.A."/>
            <person name="Lopez G."/>
            <person name="Yakimov M.M."/>
            <person name="Ferrer M."/>
        </authorList>
    </citation>
    <scope>NUCLEOTIDE SEQUENCE</scope>
</reference>
<feature type="compositionally biased region" description="Polar residues" evidence="1">
    <location>
        <begin position="20"/>
        <end position="36"/>
    </location>
</feature>
<organism evidence="2">
    <name type="scientific">gut metagenome</name>
    <dbReference type="NCBI Taxonomy" id="749906"/>
    <lineage>
        <taxon>unclassified sequences</taxon>
        <taxon>metagenomes</taxon>
        <taxon>organismal metagenomes</taxon>
    </lineage>
</organism>
<gene>
    <name evidence="2" type="ORF">EVA_05364</name>
</gene>
<feature type="region of interest" description="Disordered" evidence="1">
    <location>
        <begin position="1"/>
        <end position="36"/>
    </location>
</feature>
<dbReference type="AlphaFoldDB" id="J9D1T8"/>
<sequence>MKTEIPSRFHRKKTKVQRTDGGNTSDFNTAFQESFS</sequence>
<proteinExistence type="predicted"/>
<accession>J9D1T8</accession>
<protein>
    <submittedName>
        <fullName evidence="2">Uncharacterized protein</fullName>
    </submittedName>
</protein>
<dbReference type="EMBL" id="AMCI01001131">
    <property type="protein sequence ID" value="EJX06526.1"/>
    <property type="molecule type" value="Genomic_DNA"/>
</dbReference>
<comment type="caution">
    <text evidence="2">The sequence shown here is derived from an EMBL/GenBank/DDBJ whole genome shotgun (WGS) entry which is preliminary data.</text>
</comment>
<evidence type="ECO:0000313" key="2">
    <source>
        <dbReference type="EMBL" id="EJX06526.1"/>
    </source>
</evidence>
<evidence type="ECO:0000256" key="1">
    <source>
        <dbReference type="SAM" id="MobiDB-lite"/>
    </source>
</evidence>